<sequence>MVPSSVIARLLPLVLLVNADPRKYTGLTGINGGVTIVAEYDNHSLNLNYKCQQGGAGDTSGKVVKNRPLRRGQEPILLNIEEEAIIELVPSGGSPNAAFEDFKRECGGSFGKWSQKDENIRIFETSEKELMIGFLGKNFYLLRGEAPYPVGNYHLTDHKEVKLVGRDKRFEIEIDGEVILAPLEPVAITNRNHRLVNVLAVEYARNKDSLVSVEWGKFLKKYGKPTYIPQAIL</sequence>
<dbReference type="OrthoDB" id="10341947at2759"/>
<dbReference type="Proteomes" id="UP000007800">
    <property type="component" value="Unassembled WGS sequence"/>
</dbReference>
<evidence type="ECO:0000313" key="3">
    <source>
        <dbReference type="Proteomes" id="UP000007800"/>
    </source>
</evidence>
<dbReference type="GeneID" id="9051247"/>
<evidence type="ECO:0000313" key="2">
    <source>
        <dbReference type="EMBL" id="EER20689.1"/>
    </source>
</evidence>
<organism evidence="3">
    <name type="scientific">Perkinsus marinus (strain ATCC 50983 / TXsc)</name>
    <dbReference type="NCBI Taxonomy" id="423536"/>
    <lineage>
        <taxon>Eukaryota</taxon>
        <taxon>Sar</taxon>
        <taxon>Alveolata</taxon>
        <taxon>Perkinsozoa</taxon>
        <taxon>Perkinsea</taxon>
        <taxon>Perkinsida</taxon>
        <taxon>Perkinsidae</taxon>
        <taxon>Perkinsus</taxon>
    </lineage>
</organism>
<dbReference type="AlphaFoldDB" id="C5K473"/>
<gene>
    <name evidence="2" type="ORF">Pmar_PMAR015629</name>
</gene>
<dbReference type="RefSeq" id="XP_002788893.1">
    <property type="nucleotide sequence ID" value="XM_002788847.1"/>
</dbReference>
<dbReference type="InParanoid" id="C5K473"/>
<feature type="signal peptide" evidence="1">
    <location>
        <begin position="1"/>
        <end position="19"/>
    </location>
</feature>
<accession>C5K473</accession>
<keyword evidence="3" id="KW-1185">Reference proteome</keyword>
<keyword evidence="1" id="KW-0732">Signal</keyword>
<evidence type="ECO:0000256" key="1">
    <source>
        <dbReference type="SAM" id="SignalP"/>
    </source>
</evidence>
<name>C5K473_PERM5</name>
<proteinExistence type="predicted"/>
<reference evidence="2 3" key="1">
    <citation type="submission" date="2008-07" db="EMBL/GenBank/DDBJ databases">
        <authorList>
            <person name="El-Sayed N."/>
            <person name="Caler E."/>
            <person name="Inman J."/>
            <person name="Amedeo P."/>
            <person name="Hass B."/>
            <person name="Wortman J."/>
        </authorList>
    </citation>
    <scope>NUCLEOTIDE SEQUENCE [LARGE SCALE GENOMIC DNA]</scope>
    <source>
        <strain evidence="3">ATCC 50983 / TXsc</strain>
    </source>
</reference>
<feature type="chain" id="PRO_5002951686" evidence="1">
    <location>
        <begin position="20"/>
        <end position="233"/>
    </location>
</feature>
<dbReference type="EMBL" id="GG670443">
    <property type="protein sequence ID" value="EER20689.1"/>
    <property type="molecule type" value="Genomic_DNA"/>
</dbReference>
<protein>
    <submittedName>
        <fullName evidence="2">Uncharacterized protein</fullName>
    </submittedName>
</protein>